<evidence type="ECO:0000256" key="8">
    <source>
        <dbReference type="HAMAP-Rule" id="MF_01209"/>
    </source>
</evidence>
<feature type="region of interest" description="CPSase" evidence="8">
    <location>
        <begin position="1"/>
        <end position="163"/>
    </location>
</feature>
<organism evidence="10 11">
    <name type="scientific">Halobacillus aidingensis</name>
    <dbReference type="NCBI Taxonomy" id="240303"/>
    <lineage>
        <taxon>Bacteria</taxon>
        <taxon>Bacillati</taxon>
        <taxon>Bacillota</taxon>
        <taxon>Bacilli</taxon>
        <taxon>Bacillales</taxon>
        <taxon>Bacillaceae</taxon>
        <taxon>Halobacillus</taxon>
    </lineage>
</organism>
<comment type="function">
    <text evidence="8">Small subunit of the glutamine-dependent carbamoyl phosphate synthetase (CPSase). CPSase catalyzes the formation of carbamoyl phosphate from the ammonia moiety of glutamine, carbonate, and phosphate donated by ATP, constituting the first step of 2 biosynthetic pathways, one leading to arginine and/or urea and the other to pyrimidine nucleotides. The small subunit (glutamine amidotransferase) binds and cleaves glutamine to supply the large subunit with the substrate ammonia.</text>
</comment>
<feature type="binding site" evidence="8">
    <location>
        <position position="46"/>
    </location>
    <ligand>
        <name>L-glutamine</name>
        <dbReference type="ChEBI" id="CHEBI:58359"/>
    </ligand>
</feature>
<dbReference type="Proteomes" id="UP000198860">
    <property type="component" value="Unassembled WGS sequence"/>
</dbReference>
<dbReference type="RefSeq" id="WP_089654925.1">
    <property type="nucleotide sequence ID" value="NZ_FNIZ01000038.1"/>
</dbReference>
<dbReference type="GO" id="GO:0006207">
    <property type="term" value="P:'de novo' pyrimidine nucleobase biosynthetic process"/>
    <property type="evidence" value="ECO:0007669"/>
    <property type="project" value="InterPro"/>
</dbReference>
<name>A0A1H0VL32_HALAD</name>
<dbReference type="Pfam" id="PF00117">
    <property type="entry name" value="GATase"/>
    <property type="match status" value="1"/>
</dbReference>
<dbReference type="InterPro" id="IPR017926">
    <property type="entry name" value="GATASE"/>
</dbReference>
<comment type="catalytic activity">
    <reaction evidence="8">
        <text>L-glutamine + H2O = L-glutamate + NH4(+)</text>
        <dbReference type="Rhea" id="RHEA:15889"/>
        <dbReference type="ChEBI" id="CHEBI:15377"/>
        <dbReference type="ChEBI" id="CHEBI:28938"/>
        <dbReference type="ChEBI" id="CHEBI:29985"/>
        <dbReference type="ChEBI" id="CHEBI:58359"/>
    </reaction>
</comment>
<evidence type="ECO:0000256" key="2">
    <source>
        <dbReference type="ARBA" id="ARBA00007800"/>
    </source>
</evidence>
<feature type="binding site" evidence="8">
    <location>
        <position position="283"/>
    </location>
    <ligand>
        <name>L-glutamine</name>
        <dbReference type="ChEBI" id="CHEBI:58359"/>
    </ligand>
</feature>
<feature type="binding site" evidence="8">
    <location>
        <position position="211"/>
    </location>
    <ligand>
        <name>L-glutamine</name>
        <dbReference type="ChEBI" id="CHEBI:58359"/>
    </ligand>
</feature>
<keyword evidence="4 8" id="KW-0547">Nucleotide-binding</keyword>
<dbReference type="PANTHER" id="PTHR43418">
    <property type="entry name" value="MULTIFUNCTIONAL TRYPTOPHAN BIOSYNTHESIS PROTEIN-RELATED"/>
    <property type="match status" value="1"/>
</dbReference>
<keyword evidence="8" id="KW-0055">Arginine biosynthesis</keyword>
<dbReference type="GO" id="GO:0004359">
    <property type="term" value="F:glutaminase activity"/>
    <property type="evidence" value="ECO:0007669"/>
    <property type="project" value="RHEA"/>
</dbReference>
<evidence type="ECO:0000256" key="6">
    <source>
        <dbReference type="ARBA" id="ARBA00022962"/>
    </source>
</evidence>
<evidence type="ECO:0000256" key="4">
    <source>
        <dbReference type="ARBA" id="ARBA00022741"/>
    </source>
</evidence>
<keyword evidence="8" id="KW-0665">Pyrimidine biosynthesis</keyword>
<dbReference type="InterPro" id="IPR006274">
    <property type="entry name" value="CarbamoylP_synth_ssu"/>
</dbReference>
<evidence type="ECO:0000313" key="11">
    <source>
        <dbReference type="Proteomes" id="UP000198860"/>
    </source>
</evidence>
<feature type="active site" evidence="8">
    <location>
        <position position="325"/>
    </location>
</feature>
<comment type="caution">
    <text evidence="8">Lacks conserved residue(s) required for the propagation of feature annotation.</text>
</comment>
<evidence type="ECO:0000313" key="10">
    <source>
        <dbReference type="EMBL" id="SDP79034.1"/>
    </source>
</evidence>
<protein>
    <recommendedName>
        <fullName evidence="8">Carbamoyl phosphate synthase small chain</fullName>
        <ecNumber evidence="8">6.3.5.5</ecNumber>
    </recommendedName>
    <alternativeName>
        <fullName evidence="8">Carbamoyl phosphate synthetase glutamine chain</fullName>
    </alternativeName>
</protein>
<feature type="binding site" evidence="8">
    <location>
        <position position="242"/>
    </location>
    <ligand>
        <name>L-glutamine</name>
        <dbReference type="ChEBI" id="CHEBI:58359"/>
    </ligand>
</feature>
<keyword evidence="11" id="KW-1185">Reference proteome</keyword>
<dbReference type="InterPro" id="IPR002474">
    <property type="entry name" value="CarbamoylP_synth_ssu_N"/>
</dbReference>
<dbReference type="Gene3D" id="3.50.30.20">
    <property type="entry name" value="Carbamoyl-phosphate synthase small subunit, N-terminal domain"/>
    <property type="match status" value="1"/>
</dbReference>
<dbReference type="InterPro" id="IPR035686">
    <property type="entry name" value="CPSase_GATase1"/>
</dbReference>
<dbReference type="SUPFAM" id="SSF52317">
    <property type="entry name" value="Class I glutamine amidotransferase-like"/>
    <property type="match status" value="1"/>
</dbReference>
<dbReference type="GO" id="GO:0006541">
    <property type="term" value="P:glutamine metabolic process"/>
    <property type="evidence" value="ECO:0007669"/>
    <property type="project" value="InterPro"/>
</dbReference>
<dbReference type="Gene3D" id="3.40.50.880">
    <property type="match status" value="1"/>
</dbReference>
<dbReference type="PRINTS" id="PR00096">
    <property type="entry name" value="GATASE"/>
</dbReference>
<comment type="similarity">
    <text evidence="2 8">Belongs to the CarA family.</text>
</comment>
<accession>A0A1H0VL32</accession>
<sequence>MKGYLCLQDGTTFEGKASRHFDRNVQGEVVFFTGMTGYQEVLTDPSYKGQIVVFTYPLIGNYGINDEDGESEEIQVSGVVMYQCTDVPSHFQARKSLGTYLNEQNIPYMTEVDTREVTKAIRAEGTQQAALSRGTDYLFQPTKGHQIQQVSGEKIETYGEAGMHVALIDFGWKKSILNALLERGVRVSVLPFSKVEMLDTLQPDAIVLSNGPGDPKDTVDVLPLLKKALEKFPTFGICMGHQVIALAFGGDTTKLTFGHRGANHPVKDVVSGKVFLSSQNHNYVVKEDSLNGTPLVTRFYNVNDGSIEGLMHDSKLIMSAQFHPEAHPGPKDAEWLFDNFLTLVKNKGVKTHVS</sequence>
<feature type="binding site" evidence="8">
    <location>
        <position position="239"/>
    </location>
    <ligand>
        <name>L-glutamine</name>
        <dbReference type="ChEBI" id="CHEBI:58359"/>
    </ligand>
</feature>
<dbReference type="PANTHER" id="PTHR43418:SF7">
    <property type="entry name" value="CARBAMOYL-PHOSPHATE SYNTHASE SMALL CHAIN"/>
    <property type="match status" value="1"/>
</dbReference>
<gene>
    <name evidence="8" type="primary">carA</name>
    <name evidence="10" type="ORF">SAMN05421677_1385</name>
</gene>
<dbReference type="CDD" id="cd01744">
    <property type="entry name" value="GATase1_CPSase"/>
    <property type="match status" value="1"/>
</dbReference>
<keyword evidence="8" id="KW-0028">Amino-acid biosynthesis</keyword>
<dbReference type="UniPathway" id="UPA00068">
    <property type="reaction ID" value="UER00171"/>
</dbReference>
<dbReference type="InterPro" id="IPR050472">
    <property type="entry name" value="Anth_synth/Amidotransfase"/>
</dbReference>
<dbReference type="PROSITE" id="PS51273">
    <property type="entry name" value="GATASE_TYPE_1"/>
    <property type="match status" value="1"/>
</dbReference>
<dbReference type="GO" id="GO:0044205">
    <property type="term" value="P:'de novo' UMP biosynthetic process"/>
    <property type="evidence" value="ECO:0007669"/>
    <property type="project" value="UniProtKB-UniRule"/>
</dbReference>
<dbReference type="SMART" id="SM01097">
    <property type="entry name" value="CPSase_sm_chain"/>
    <property type="match status" value="1"/>
</dbReference>
<dbReference type="InterPro" id="IPR029062">
    <property type="entry name" value="Class_I_gatase-like"/>
</dbReference>
<reference evidence="11" key="1">
    <citation type="submission" date="2016-10" db="EMBL/GenBank/DDBJ databases">
        <authorList>
            <person name="Varghese N."/>
            <person name="Submissions S."/>
        </authorList>
    </citation>
    <scope>NUCLEOTIDE SEQUENCE [LARGE SCALE GENOMIC DNA]</scope>
    <source>
        <strain evidence="11">CGMCC 1.3703</strain>
    </source>
</reference>
<comment type="pathway">
    <text evidence="8">Pyrimidine metabolism; UMP biosynthesis via de novo pathway; (S)-dihydroorotate from bicarbonate: step 1/3.</text>
</comment>
<comment type="subunit">
    <text evidence="8">Composed of two chains; the small (or glutamine) chain promotes the hydrolysis of glutamine to ammonia, which is used by the large (or ammonia) chain to synthesize carbamoyl phosphate. Tetramer of heterodimers (alpha,beta)4.</text>
</comment>
<feature type="binding site" evidence="8">
    <location>
        <position position="280"/>
    </location>
    <ligand>
        <name>L-glutamine</name>
        <dbReference type="ChEBI" id="CHEBI:58359"/>
    </ligand>
</feature>
<feature type="domain" description="Carbamoyl-phosphate synthase small subunit N-terminal" evidence="9">
    <location>
        <begin position="1"/>
        <end position="132"/>
    </location>
</feature>
<dbReference type="Pfam" id="PF00988">
    <property type="entry name" value="CPSase_sm_chain"/>
    <property type="match status" value="1"/>
</dbReference>
<dbReference type="EC" id="6.3.5.5" evidence="8"/>
<dbReference type="GO" id="GO:0005524">
    <property type="term" value="F:ATP binding"/>
    <property type="evidence" value="ECO:0007669"/>
    <property type="project" value="UniProtKB-UniRule"/>
</dbReference>
<dbReference type="GO" id="GO:0006526">
    <property type="term" value="P:L-arginine biosynthetic process"/>
    <property type="evidence" value="ECO:0007669"/>
    <property type="project" value="UniProtKB-UniRule"/>
</dbReference>
<keyword evidence="5 8" id="KW-0067">ATP-binding</keyword>
<feature type="active site" description="Nucleophile" evidence="8">
    <location>
        <position position="238"/>
    </location>
</feature>
<dbReference type="GO" id="GO:0004088">
    <property type="term" value="F:carbamoyl-phosphate synthase (glutamine-hydrolyzing) activity"/>
    <property type="evidence" value="ECO:0007669"/>
    <property type="project" value="UniProtKB-UniRule"/>
</dbReference>
<evidence type="ECO:0000256" key="3">
    <source>
        <dbReference type="ARBA" id="ARBA00022598"/>
    </source>
</evidence>
<dbReference type="STRING" id="240303.SAMN05421677_1385"/>
<feature type="active site" evidence="8">
    <location>
        <position position="323"/>
    </location>
</feature>
<dbReference type="UniPathway" id="UPA00070">
    <property type="reaction ID" value="UER00115"/>
</dbReference>
<dbReference type="SUPFAM" id="SSF52021">
    <property type="entry name" value="Carbamoyl phosphate synthetase, small subunit N-terminal domain"/>
    <property type="match status" value="1"/>
</dbReference>
<dbReference type="PRINTS" id="PR00099">
    <property type="entry name" value="CPSGATASE"/>
</dbReference>
<dbReference type="NCBIfam" id="NF009475">
    <property type="entry name" value="PRK12838.1"/>
    <property type="match status" value="1"/>
</dbReference>
<evidence type="ECO:0000256" key="7">
    <source>
        <dbReference type="ARBA" id="ARBA00048816"/>
    </source>
</evidence>
<dbReference type="EMBL" id="FNIZ01000038">
    <property type="protein sequence ID" value="SDP79034.1"/>
    <property type="molecule type" value="Genomic_DNA"/>
</dbReference>
<evidence type="ECO:0000256" key="1">
    <source>
        <dbReference type="ARBA" id="ARBA00005077"/>
    </source>
</evidence>
<dbReference type="AlphaFoldDB" id="A0A1H0VL32"/>
<evidence type="ECO:0000256" key="5">
    <source>
        <dbReference type="ARBA" id="ARBA00022840"/>
    </source>
</evidence>
<proteinExistence type="inferred from homology"/>
<dbReference type="HAMAP" id="MF_01209">
    <property type="entry name" value="CPSase_S_chain"/>
    <property type="match status" value="1"/>
</dbReference>
<comment type="pathway">
    <text evidence="1 8">Amino-acid biosynthesis; L-arginine biosynthesis; carbamoyl phosphate from bicarbonate: step 1/1.</text>
</comment>
<keyword evidence="6 8" id="KW-0315">Glutamine amidotransferase</keyword>
<dbReference type="InterPro" id="IPR036480">
    <property type="entry name" value="CarbP_synth_ssu_N_sf"/>
</dbReference>
<feature type="binding site" evidence="8">
    <location>
        <position position="213"/>
    </location>
    <ligand>
        <name>L-glutamine</name>
        <dbReference type="ChEBI" id="CHEBI:58359"/>
    </ligand>
</feature>
<evidence type="ECO:0000259" key="9">
    <source>
        <dbReference type="SMART" id="SM01097"/>
    </source>
</evidence>
<dbReference type="NCBIfam" id="TIGR01368">
    <property type="entry name" value="CPSaseIIsmall"/>
    <property type="match status" value="1"/>
</dbReference>
<comment type="catalytic activity">
    <reaction evidence="7 8">
        <text>hydrogencarbonate + L-glutamine + 2 ATP + H2O = carbamoyl phosphate + L-glutamate + 2 ADP + phosphate + 2 H(+)</text>
        <dbReference type="Rhea" id="RHEA:18633"/>
        <dbReference type="ChEBI" id="CHEBI:15377"/>
        <dbReference type="ChEBI" id="CHEBI:15378"/>
        <dbReference type="ChEBI" id="CHEBI:17544"/>
        <dbReference type="ChEBI" id="CHEBI:29985"/>
        <dbReference type="ChEBI" id="CHEBI:30616"/>
        <dbReference type="ChEBI" id="CHEBI:43474"/>
        <dbReference type="ChEBI" id="CHEBI:58228"/>
        <dbReference type="ChEBI" id="CHEBI:58359"/>
        <dbReference type="ChEBI" id="CHEBI:456216"/>
        <dbReference type="EC" id="6.3.5.5"/>
    </reaction>
</comment>
<dbReference type="OrthoDB" id="9804328at2"/>
<dbReference type="PRINTS" id="PR00097">
    <property type="entry name" value="ANTSNTHASEII"/>
</dbReference>
<keyword evidence="3 8" id="KW-0436">Ligase</keyword>